<proteinExistence type="inferred from homology"/>
<reference evidence="6 7" key="1">
    <citation type="journal article" date="2016" name="Nat. Commun.">
        <title>Thousands of microbial genomes shed light on interconnected biogeochemical processes in an aquifer system.</title>
        <authorList>
            <person name="Anantharaman K."/>
            <person name="Brown C.T."/>
            <person name="Hug L.A."/>
            <person name="Sharon I."/>
            <person name="Castelle C.J."/>
            <person name="Probst A.J."/>
            <person name="Thomas B.C."/>
            <person name="Singh A."/>
            <person name="Wilkins M.J."/>
            <person name="Karaoz U."/>
            <person name="Brodie E.L."/>
            <person name="Williams K.H."/>
            <person name="Hubbard S.S."/>
            <person name="Banfield J.F."/>
        </authorList>
    </citation>
    <scope>NUCLEOTIDE SEQUENCE [LARGE SCALE GENOMIC DNA]</scope>
</reference>
<dbReference type="Gene3D" id="1.10.132.20">
    <property type="entry name" value="Ribosome-recycling factor"/>
    <property type="match status" value="1"/>
</dbReference>
<dbReference type="Gene3D" id="3.30.1360.40">
    <property type="match status" value="1"/>
</dbReference>
<comment type="similarity">
    <text evidence="1 3">Belongs to the RRF family.</text>
</comment>
<dbReference type="InterPro" id="IPR002661">
    <property type="entry name" value="Ribosome_recyc_fac"/>
</dbReference>
<dbReference type="GO" id="GO:0005737">
    <property type="term" value="C:cytoplasm"/>
    <property type="evidence" value="ECO:0007669"/>
    <property type="project" value="UniProtKB-SubCell"/>
</dbReference>
<dbReference type="AlphaFoldDB" id="A0A1F7V8Z6"/>
<keyword evidence="2 3" id="KW-0648">Protein biosynthesis</keyword>
<dbReference type="Pfam" id="PF01765">
    <property type="entry name" value="RRF"/>
    <property type="match status" value="1"/>
</dbReference>
<dbReference type="PANTHER" id="PTHR20982">
    <property type="entry name" value="RIBOSOME RECYCLING FACTOR"/>
    <property type="match status" value="1"/>
</dbReference>
<evidence type="ECO:0000259" key="5">
    <source>
        <dbReference type="Pfam" id="PF01765"/>
    </source>
</evidence>
<dbReference type="InterPro" id="IPR023584">
    <property type="entry name" value="Ribosome_recyc_fac_dom"/>
</dbReference>
<gene>
    <name evidence="3" type="primary">frr</name>
    <name evidence="6" type="ORF">A3I41_03515</name>
</gene>
<evidence type="ECO:0000256" key="1">
    <source>
        <dbReference type="ARBA" id="ARBA00005912"/>
    </source>
</evidence>
<feature type="coiled-coil region" evidence="4">
    <location>
        <begin position="135"/>
        <end position="180"/>
    </location>
</feature>
<dbReference type="HAMAP" id="MF_00040">
    <property type="entry name" value="RRF"/>
    <property type="match status" value="1"/>
</dbReference>
<evidence type="ECO:0000256" key="2">
    <source>
        <dbReference type="ARBA" id="ARBA00022917"/>
    </source>
</evidence>
<protein>
    <recommendedName>
        <fullName evidence="3">Ribosome-recycling factor</fullName>
        <shortName evidence="3">RRF</shortName>
    </recommendedName>
    <alternativeName>
        <fullName evidence="3">Ribosome-releasing factor</fullName>
    </alternativeName>
</protein>
<evidence type="ECO:0000313" key="6">
    <source>
        <dbReference type="EMBL" id="OGL86996.1"/>
    </source>
</evidence>
<sequence length="188" mass="21181">MKSTMHIFLSSKKPLFDAVLDHLHKELGTLRTGRATPQLVEDIRVSAYDSTMELKGLASISVQDAKTIVIDPWDKGLTQAIEKAIRDSGTGLSPAADGGVIRIMLPPMTEENRVKLVKLMKEKLEDSRIALRGVREGVRDEILEKEKNKDMSEDEKFKLLDELEKLTKEFNEQISAMGEKKEDEIMTV</sequence>
<dbReference type="InterPro" id="IPR036191">
    <property type="entry name" value="RRF_sf"/>
</dbReference>
<accession>A0A1F7V8Z6</accession>
<dbReference type="NCBIfam" id="TIGR00496">
    <property type="entry name" value="frr"/>
    <property type="match status" value="1"/>
</dbReference>
<keyword evidence="3" id="KW-0963">Cytoplasm</keyword>
<dbReference type="GO" id="GO:0006415">
    <property type="term" value="P:translational termination"/>
    <property type="evidence" value="ECO:0007669"/>
    <property type="project" value="UniProtKB-UniRule"/>
</dbReference>
<dbReference type="GO" id="GO:0043023">
    <property type="term" value="F:ribosomal large subunit binding"/>
    <property type="evidence" value="ECO:0007669"/>
    <property type="project" value="TreeGrafter"/>
</dbReference>
<dbReference type="Proteomes" id="UP000176593">
    <property type="component" value="Unassembled WGS sequence"/>
</dbReference>
<comment type="subcellular location">
    <subcellularLocation>
        <location evidence="3">Cytoplasm</location>
    </subcellularLocation>
</comment>
<evidence type="ECO:0000256" key="3">
    <source>
        <dbReference type="HAMAP-Rule" id="MF_00040"/>
    </source>
</evidence>
<comment type="function">
    <text evidence="3">Responsible for the release of ribosomes from messenger RNA at the termination of protein biosynthesis. May increase the efficiency of translation by recycling ribosomes from one round of translation to another.</text>
</comment>
<comment type="caution">
    <text evidence="6">The sequence shown here is derived from an EMBL/GenBank/DDBJ whole genome shotgun (WGS) entry which is preliminary data.</text>
</comment>
<dbReference type="SUPFAM" id="SSF55194">
    <property type="entry name" value="Ribosome recycling factor, RRF"/>
    <property type="match status" value="1"/>
</dbReference>
<evidence type="ECO:0000256" key="4">
    <source>
        <dbReference type="SAM" id="Coils"/>
    </source>
</evidence>
<dbReference type="PANTHER" id="PTHR20982:SF3">
    <property type="entry name" value="MITOCHONDRIAL RIBOSOME RECYCLING FACTOR PSEUDO 1"/>
    <property type="match status" value="1"/>
</dbReference>
<feature type="domain" description="Ribosome recycling factor" evidence="5">
    <location>
        <begin position="23"/>
        <end position="186"/>
    </location>
</feature>
<dbReference type="FunFam" id="3.30.1360.40:FF:000001">
    <property type="entry name" value="Ribosome-recycling factor"/>
    <property type="match status" value="1"/>
</dbReference>
<dbReference type="EMBL" id="MGEQ01000003">
    <property type="protein sequence ID" value="OGL86996.1"/>
    <property type="molecule type" value="Genomic_DNA"/>
</dbReference>
<organism evidence="6 7">
    <name type="scientific">Candidatus Uhrbacteria bacterium RIFCSPLOWO2_02_FULL_48_18</name>
    <dbReference type="NCBI Taxonomy" id="1802408"/>
    <lineage>
        <taxon>Bacteria</taxon>
        <taxon>Candidatus Uhriibacteriota</taxon>
    </lineage>
</organism>
<dbReference type="CDD" id="cd00520">
    <property type="entry name" value="RRF"/>
    <property type="match status" value="1"/>
</dbReference>
<evidence type="ECO:0000313" key="7">
    <source>
        <dbReference type="Proteomes" id="UP000176593"/>
    </source>
</evidence>
<name>A0A1F7V8Z6_9BACT</name>
<keyword evidence="4" id="KW-0175">Coiled coil</keyword>